<dbReference type="PROSITE" id="PS51186">
    <property type="entry name" value="GNAT"/>
    <property type="match status" value="1"/>
</dbReference>
<evidence type="ECO:0000313" key="5">
    <source>
        <dbReference type="Proteomes" id="UP000259030"/>
    </source>
</evidence>
<accession>A0A221SZ22</accession>
<dbReference type="InterPro" id="IPR050832">
    <property type="entry name" value="Bact_Acetyltransf"/>
</dbReference>
<evidence type="ECO:0000259" key="3">
    <source>
        <dbReference type="PROSITE" id="PS51186"/>
    </source>
</evidence>
<dbReference type="PANTHER" id="PTHR43877">
    <property type="entry name" value="AMINOALKYLPHOSPHONATE N-ACETYLTRANSFERASE-RELATED-RELATED"/>
    <property type="match status" value="1"/>
</dbReference>
<dbReference type="SUPFAM" id="SSF55729">
    <property type="entry name" value="Acyl-CoA N-acyltransferases (Nat)"/>
    <property type="match status" value="1"/>
</dbReference>
<dbReference type="AlphaFoldDB" id="A0A221SZ22"/>
<protein>
    <submittedName>
        <fullName evidence="4">GNAT family N-acetyltransferase</fullName>
    </submittedName>
</protein>
<reference evidence="4 5" key="1">
    <citation type="submission" date="2017-05" db="EMBL/GenBank/DDBJ databases">
        <title>The complete genome sequence of Deinococcus ficus isolated from the rhizosphere of the Ficus religiosa L. in Taiwan.</title>
        <authorList>
            <person name="Wu K.-M."/>
            <person name="Liao T.-L."/>
            <person name="Liu Y.-M."/>
            <person name="Young C.-C."/>
            <person name="Tsai S.-F."/>
        </authorList>
    </citation>
    <scope>NUCLEOTIDE SEQUENCE [LARGE SCALE GENOMIC DNA]</scope>
    <source>
        <strain evidence="4 5">CC-FR2-10</strain>
    </source>
</reference>
<dbReference type="GO" id="GO:0016747">
    <property type="term" value="F:acyltransferase activity, transferring groups other than amino-acyl groups"/>
    <property type="evidence" value="ECO:0007669"/>
    <property type="project" value="InterPro"/>
</dbReference>
<gene>
    <name evidence="4" type="ORF">DFI_13455</name>
</gene>
<dbReference type="EMBL" id="CP021081">
    <property type="protein sequence ID" value="ASN81861.1"/>
    <property type="molecule type" value="Genomic_DNA"/>
</dbReference>
<dbReference type="InterPro" id="IPR016181">
    <property type="entry name" value="Acyl_CoA_acyltransferase"/>
</dbReference>
<evidence type="ECO:0000256" key="2">
    <source>
        <dbReference type="ARBA" id="ARBA00023315"/>
    </source>
</evidence>
<dbReference type="STRING" id="317577.GCA_000419625_01232"/>
<feature type="domain" description="N-acetyltransferase" evidence="3">
    <location>
        <begin position="11"/>
        <end position="164"/>
    </location>
</feature>
<evidence type="ECO:0000256" key="1">
    <source>
        <dbReference type="ARBA" id="ARBA00022679"/>
    </source>
</evidence>
<evidence type="ECO:0000313" key="4">
    <source>
        <dbReference type="EMBL" id="ASN81861.1"/>
    </source>
</evidence>
<dbReference type="RefSeq" id="WP_051308298.1">
    <property type="nucleotide sequence ID" value="NZ_CP021081.1"/>
</dbReference>
<dbReference type="Gene3D" id="3.40.630.30">
    <property type="match status" value="1"/>
</dbReference>
<keyword evidence="2" id="KW-0012">Acyltransferase</keyword>
<proteinExistence type="predicted"/>
<dbReference type="PANTHER" id="PTHR43877:SF2">
    <property type="entry name" value="AMINOALKYLPHOSPHONATE N-ACETYLTRANSFERASE-RELATED"/>
    <property type="match status" value="1"/>
</dbReference>
<dbReference type="Pfam" id="PF00583">
    <property type="entry name" value="Acetyltransf_1"/>
    <property type="match status" value="1"/>
</dbReference>
<keyword evidence="1 4" id="KW-0808">Transferase</keyword>
<name>A0A221SZ22_9DEIO</name>
<dbReference type="KEGG" id="dfc:DFI_13455"/>
<dbReference type="CDD" id="cd04301">
    <property type="entry name" value="NAT_SF"/>
    <property type="match status" value="1"/>
</dbReference>
<keyword evidence="5" id="KW-1185">Reference proteome</keyword>
<dbReference type="Proteomes" id="UP000259030">
    <property type="component" value="Chromosome"/>
</dbReference>
<organism evidence="4 5">
    <name type="scientific">Deinococcus ficus</name>
    <dbReference type="NCBI Taxonomy" id="317577"/>
    <lineage>
        <taxon>Bacteria</taxon>
        <taxon>Thermotogati</taxon>
        <taxon>Deinococcota</taxon>
        <taxon>Deinococci</taxon>
        <taxon>Deinococcales</taxon>
        <taxon>Deinococcaceae</taxon>
        <taxon>Deinococcus</taxon>
    </lineage>
</organism>
<dbReference type="InterPro" id="IPR000182">
    <property type="entry name" value="GNAT_dom"/>
</dbReference>
<sequence length="171" mass="19072">MNSSPFTLSGVHYRSITPDDVPAFYDVMMNAGMDGRAETWNGTTPDDLRATLFAPDCGGYLAVDRDGRAVGCVGYRPHGNHTLVLYRLATRPEARGRGVGRQLMNEAEGMANREGYGRLMLPISQFNLGVIPFYEHLGYRQVDEPYPFLKEGRPAPVVMVKEFKSHNEDSE</sequence>